<comment type="function">
    <text evidence="11">Promotes RNA polymerase assembly. Latches the N- and C-terminal regions of the beta' subunit thereby facilitating its interaction with the beta and alpha subunits.</text>
</comment>
<proteinExistence type="inferred from homology"/>
<name>A0A1B8PYK1_MORLA</name>
<evidence type="ECO:0000256" key="4">
    <source>
        <dbReference type="ARBA" id="ARBA00022478"/>
    </source>
</evidence>
<comment type="similarity">
    <text evidence="1 11">Belongs to the RNA polymerase subunit omega family.</text>
</comment>
<evidence type="ECO:0000313" key="17">
    <source>
        <dbReference type="Proteomes" id="UP000254107"/>
    </source>
</evidence>
<dbReference type="EMBL" id="LZMS01000074">
    <property type="protein sequence ID" value="OBX61214.1"/>
    <property type="molecule type" value="Genomic_DNA"/>
</dbReference>
<dbReference type="GO" id="GO:0003677">
    <property type="term" value="F:DNA binding"/>
    <property type="evidence" value="ECO:0007669"/>
    <property type="project" value="UniProtKB-UniRule"/>
</dbReference>
<dbReference type="SUPFAM" id="SSF63562">
    <property type="entry name" value="RPB6/omega subunit-like"/>
    <property type="match status" value="1"/>
</dbReference>
<evidence type="ECO:0000313" key="14">
    <source>
        <dbReference type="EMBL" id="STZ00008.1"/>
    </source>
</evidence>
<evidence type="ECO:0000256" key="3">
    <source>
        <dbReference type="ARBA" id="ARBA00013725"/>
    </source>
</evidence>
<organism evidence="12 15">
    <name type="scientific">Moraxella lacunata</name>
    <dbReference type="NCBI Taxonomy" id="477"/>
    <lineage>
        <taxon>Bacteria</taxon>
        <taxon>Pseudomonadati</taxon>
        <taxon>Pseudomonadota</taxon>
        <taxon>Gammaproteobacteria</taxon>
        <taxon>Moraxellales</taxon>
        <taxon>Moraxellaceae</taxon>
        <taxon>Moraxella</taxon>
    </lineage>
</organism>
<evidence type="ECO:0000256" key="1">
    <source>
        <dbReference type="ARBA" id="ARBA00006711"/>
    </source>
</evidence>
<dbReference type="GO" id="GO:0000428">
    <property type="term" value="C:DNA-directed RNA polymerase complex"/>
    <property type="evidence" value="ECO:0007669"/>
    <property type="project" value="UniProtKB-KW"/>
</dbReference>
<evidence type="ECO:0000256" key="10">
    <source>
        <dbReference type="ARBA" id="ARBA00048552"/>
    </source>
</evidence>
<protein>
    <recommendedName>
        <fullName evidence="3 11">DNA-directed RNA polymerase subunit omega</fullName>
        <shortName evidence="11">RNAP omega subunit</shortName>
        <ecNumber evidence="2 11">2.7.7.6</ecNumber>
    </recommendedName>
    <alternativeName>
        <fullName evidence="9 11">RNA polymerase omega subunit</fullName>
    </alternativeName>
    <alternativeName>
        <fullName evidence="8 11">Transcriptase subunit omega</fullName>
    </alternativeName>
</protein>
<dbReference type="EMBL" id="UGQC01000001">
    <property type="protein sequence ID" value="STZ00008.1"/>
    <property type="molecule type" value="Genomic_DNA"/>
</dbReference>
<keyword evidence="6 11" id="KW-0548">Nucleotidyltransferase</keyword>
<dbReference type="GO" id="GO:0006351">
    <property type="term" value="P:DNA-templated transcription"/>
    <property type="evidence" value="ECO:0007669"/>
    <property type="project" value="UniProtKB-UniRule"/>
</dbReference>
<reference evidence="12 15" key="1">
    <citation type="submission" date="2016-06" db="EMBL/GenBank/DDBJ databases">
        <title>Draft genome of Moraxella lacunata CCUG 57757A.</title>
        <authorList>
            <person name="Salva-Serra F."/>
            <person name="Engstrom-Jakobsson H."/>
            <person name="Thorell K."/>
            <person name="Gonzales-Siles L."/>
            <person name="Karlsson R."/>
            <person name="Boulund F."/>
            <person name="Engstrand L."/>
            <person name="Kristiansson E."/>
            <person name="Moore E."/>
        </authorList>
    </citation>
    <scope>NUCLEOTIDE SEQUENCE [LARGE SCALE GENOMIC DNA]</scope>
    <source>
        <strain evidence="12 15">CCUG 57757A</strain>
    </source>
</reference>
<accession>A0A1B8PYK1</accession>
<reference evidence="16" key="2">
    <citation type="submission" date="2017-03" db="EMBL/GenBank/DDBJ databases">
        <title>Draft genome sequence of Moraxella equi CCUG 4950T type strain.</title>
        <authorList>
            <person name="Salva-Serra F."/>
            <person name="Engstrom-Jakobsson H."/>
            <person name="Thorell K."/>
            <person name="Jaen-Luchoro D."/>
            <person name="Gonzales-Siles L."/>
            <person name="Karlsson R."/>
            <person name="Yazdan S."/>
            <person name="Boulund F."/>
            <person name="Johnning A."/>
            <person name="Engstrand L."/>
            <person name="Kristiansson E."/>
            <person name="Moore E."/>
        </authorList>
    </citation>
    <scope>NUCLEOTIDE SEQUENCE [LARGE SCALE GENOMIC DNA]</scope>
    <source>
        <strain evidence="16">CCUG 4441</strain>
    </source>
</reference>
<keyword evidence="4 11" id="KW-0240">DNA-directed RNA polymerase</keyword>
<sequence>MARVTIEDCLDTVDNRFDLILVASRRARQLATGRADPLVTPEGDKPTVLALREIADGHVTRAILDKPEEVYVKKEPPPFDPMANGF</sequence>
<keyword evidence="7 11" id="KW-0804">Transcription</keyword>
<evidence type="ECO:0000256" key="8">
    <source>
        <dbReference type="ARBA" id="ARBA00029924"/>
    </source>
</evidence>
<dbReference type="Proteomes" id="UP000191025">
    <property type="component" value="Unassembled WGS sequence"/>
</dbReference>
<dbReference type="InterPro" id="IPR036161">
    <property type="entry name" value="RPB6/omega-like_sf"/>
</dbReference>
<dbReference type="OrthoDB" id="9796300at2"/>
<dbReference type="EC" id="2.7.7.6" evidence="2 11"/>
<evidence type="ECO:0000313" key="13">
    <source>
        <dbReference type="EMBL" id="OPH34841.1"/>
    </source>
</evidence>
<comment type="catalytic activity">
    <reaction evidence="10 11">
        <text>RNA(n) + a ribonucleoside 5'-triphosphate = RNA(n+1) + diphosphate</text>
        <dbReference type="Rhea" id="RHEA:21248"/>
        <dbReference type="Rhea" id="RHEA-COMP:14527"/>
        <dbReference type="Rhea" id="RHEA-COMP:17342"/>
        <dbReference type="ChEBI" id="CHEBI:33019"/>
        <dbReference type="ChEBI" id="CHEBI:61557"/>
        <dbReference type="ChEBI" id="CHEBI:140395"/>
        <dbReference type="EC" id="2.7.7.6"/>
    </reaction>
</comment>
<dbReference type="Proteomes" id="UP000254107">
    <property type="component" value="Unassembled WGS sequence"/>
</dbReference>
<evidence type="ECO:0000256" key="6">
    <source>
        <dbReference type="ARBA" id="ARBA00022695"/>
    </source>
</evidence>
<evidence type="ECO:0000256" key="7">
    <source>
        <dbReference type="ARBA" id="ARBA00023163"/>
    </source>
</evidence>
<dbReference type="PANTHER" id="PTHR34476:SF1">
    <property type="entry name" value="DNA-DIRECTED RNA POLYMERASE SUBUNIT OMEGA"/>
    <property type="match status" value="1"/>
</dbReference>
<comment type="subunit">
    <text evidence="11">The RNAP catalytic core consists of 2 alpha, 1 beta, 1 beta' and 1 omega subunit. When a sigma factor is associated with the core the holoenzyme is formed, which can initiate transcription.</text>
</comment>
<evidence type="ECO:0000256" key="2">
    <source>
        <dbReference type="ARBA" id="ARBA00012418"/>
    </source>
</evidence>
<dbReference type="NCBIfam" id="TIGR00690">
    <property type="entry name" value="rpoZ"/>
    <property type="match status" value="1"/>
</dbReference>
<dbReference type="EMBL" id="MXAN01000079">
    <property type="protein sequence ID" value="OPH34841.1"/>
    <property type="molecule type" value="Genomic_DNA"/>
</dbReference>
<reference evidence="14 17" key="4">
    <citation type="submission" date="2018-06" db="EMBL/GenBank/DDBJ databases">
        <authorList>
            <consortium name="Pathogen Informatics"/>
            <person name="Doyle S."/>
        </authorList>
    </citation>
    <scope>NUCLEOTIDE SEQUENCE [LARGE SCALE GENOMIC DNA]</scope>
    <source>
        <strain evidence="14 17">NCTC7911</strain>
    </source>
</reference>
<keyword evidence="17" id="KW-1185">Reference proteome</keyword>
<reference evidence="13" key="3">
    <citation type="submission" date="2017-03" db="EMBL/GenBank/DDBJ databases">
        <authorList>
            <person name="Afonso C.L."/>
            <person name="Miller P.J."/>
            <person name="Scott M.A."/>
            <person name="Spackman E."/>
            <person name="Goraichik I."/>
            <person name="Dimitrov K.M."/>
            <person name="Suarez D.L."/>
            <person name="Swayne D.E."/>
        </authorList>
    </citation>
    <scope>NUCLEOTIDE SEQUENCE</scope>
    <source>
        <strain evidence="13">CCUG 4441</strain>
    </source>
</reference>
<dbReference type="PANTHER" id="PTHR34476">
    <property type="entry name" value="DNA-DIRECTED RNA POLYMERASE SUBUNIT OMEGA"/>
    <property type="match status" value="1"/>
</dbReference>
<evidence type="ECO:0000313" key="15">
    <source>
        <dbReference type="Proteomes" id="UP000092607"/>
    </source>
</evidence>
<dbReference type="HAMAP" id="MF_00366">
    <property type="entry name" value="RNApol_bact_RpoZ"/>
    <property type="match status" value="1"/>
</dbReference>
<dbReference type="InterPro" id="IPR003716">
    <property type="entry name" value="DNA-dir_RNA_pol_omega"/>
</dbReference>
<evidence type="ECO:0000256" key="5">
    <source>
        <dbReference type="ARBA" id="ARBA00022679"/>
    </source>
</evidence>
<evidence type="ECO:0000313" key="16">
    <source>
        <dbReference type="Proteomes" id="UP000191025"/>
    </source>
</evidence>
<gene>
    <name evidence="11 14" type="primary">rpoZ</name>
    <name evidence="12" type="ORF">A9309_08560</name>
    <name evidence="13" type="ORF">B5J94_10615</name>
    <name evidence="14" type="ORF">NCTC7911_01390</name>
</gene>
<evidence type="ECO:0000256" key="9">
    <source>
        <dbReference type="ARBA" id="ARBA00030998"/>
    </source>
</evidence>
<dbReference type="Proteomes" id="UP000092607">
    <property type="component" value="Unassembled WGS sequence"/>
</dbReference>
<dbReference type="GeneID" id="302269987"/>
<dbReference type="AlphaFoldDB" id="A0A1B8PYK1"/>
<dbReference type="SMART" id="SM01409">
    <property type="entry name" value="RNA_pol_Rpb6"/>
    <property type="match status" value="1"/>
</dbReference>
<dbReference type="InterPro" id="IPR006110">
    <property type="entry name" value="Pol_omega/Rpo6/RPB6"/>
</dbReference>
<dbReference type="Pfam" id="PF01192">
    <property type="entry name" value="RNA_pol_Rpb6"/>
    <property type="match status" value="1"/>
</dbReference>
<dbReference type="RefSeq" id="WP_062500264.1">
    <property type="nucleotide sequence ID" value="NZ_JARDJM010000012.1"/>
</dbReference>
<keyword evidence="5 11" id="KW-0808">Transferase</keyword>
<dbReference type="Gene3D" id="3.90.940.10">
    <property type="match status" value="1"/>
</dbReference>
<evidence type="ECO:0000313" key="12">
    <source>
        <dbReference type="EMBL" id="OBX61214.1"/>
    </source>
</evidence>
<dbReference type="GO" id="GO:0003899">
    <property type="term" value="F:DNA-directed RNA polymerase activity"/>
    <property type="evidence" value="ECO:0007669"/>
    <property type="project" value="UniProtKB-UniRule"/>
</dbReference>
<evidence type="ECO:0000256" key="11">
    <source>
        <dbReference type="HAMAP-Rule" id="MF_00366"/>
    </source>
</evidence>